<protein>
    <recommendedName>
        <fullName evidence="1">DUF4037 domain-containing protein</fullName>
    </recommendedName>
</protein>
<dbReference type="OrthoDB" id="358152at2"/>
<keyword evidence="3" id="KW-1185">Reference proteome</keyword>
<organism evidence="2 3">
    <name type="scientific">Marispirochaeta aestuarii</name>
    <dbReference type="NCBI Taxonomy" id="1963862"/>
    <lineage>
        <taxon>Bacteria</taxon>
        <taxon>Pseudomonadati</taxon>
        <taxon>Spirochaetota</taxon>
        <taxon>Spirochaetia</taxon>
        <taxon>Spirochaetales</taxon>
        <taxon>Spirochaetaceae</taxon>
        <taxon>Marispirochaeta</taxon>
    </lineage>
</organism>
<proteinExistence type="predicted"/>
<name>A0A1Y1S0B6_9SPIO</name>
<sequence>MKRRVEKIARDLSDRLAAWEGVDTITLAEFAEMDPTDPYFFMSFDVFYRGSLPDLNQRIQTFSDAGAFESSNVSSKDRFIIDSVPVRVEYKDIDRIDSDLRHADERLWIFRQSGTYIFYRLSTYRVLHAKSDWIEKTREKLKNLPKEFWKALEESSFAAAEHYLSDLQAAVIRDDWLFYSISMAGYLKNLSSVMFVLNRRFEPSGRDLYRRVLELPDLPENFRGRFYSIVHESDEFPPSRKQELAELLLKSILPMMSE</sequence>
<dbReference type="AlphaFoldDB" id="A0A1Y1S0B6"/>
<dbReference type="InterPro" id="IPR025117">
    <property type="entry name" value="DUF4037"/>
</dbReference>
<evidence type="ECO:0000313" key="3">
    <source>
        <dbReference type="Proteomes" id="UP000192343"/>
    </source>
</evidence>
<feature type="domain" description="DUF4037" evidence="1">
    <location>
        <begin position="125"/>
        <end position="203"/>
    </location>
</feature>
<evidence type="ECO:0000259" key="1">
    <source>
        <dbReference type="Pfam" id="PF13228"/>
    </source>
</evidence>
<evidence type="ECO:0000313" key="2">
    <source>
        <dbReference type="EMBL" id="ORC36571.1"/>
    </source>
</evidence>
<dbReference type="STRING" id="1963862.B4O97_05765"/>
<dbReference type="Proteomes" id="UP000192343">
    <property type="component" value="Unassembled WGS sequence"/>
</dbReference>
<dbReference type="Pfam" id="PF13228">
    <property type="entry name" value="DUF4037"/>
    <property type="match status" value="1"/>
</dbReference>
<comment type="caution">
    <text evidence="2">The sequence shown here is derived from an EMBL/GenBank/DDBJ whole genome shotgun (WGS) entry which is preliminary data.</text>
</comment>
<accession>A0A1Y1S0B6</accession>
<dbReference type="RefSeq" id="WP_083049103.1">
    <property type="nucleotide sequence ID" value="NZ_MWQY01000005.1"/>
</dbReference>
<dbReference type="EMBL" id="MWQY01000005">
    <property type="protein sequence ID" value="ORC36571.1"/>
    <property type="molecule type" value="Genomic_DNA"/>
</dbReference>
<gene>
    <name evidence="2" type="ORF">B4O97_05765</name>
</gene>
<reference evidence="2 3" key="1">
    <citation type="submission" date="2017-03" db="EMBL/GenBank/DDBJ databases">
        <title>Draft Genome sequence of Marispirochaeta sp. strain JC444.</title>
        <authorList>
            <person name="Shivani Y."/>
            <person name="Subhash Y."/>
            <person name="Sasikala C."/>
            <person name="Ramana C."/>
        </authorList>
    </citation>
    <scope>NUCLEOTIDE SEQUENCE [LARGE SCALE GENOMIC DNA]</scope>
    <source>
        <strain evidence="2 3">JC444</strain>
    </source>
</reference>